<dbReference type="AlphaFoldDB" id="Q095B4"/>
<dbReference type="Proteomes" id="UP000032702">
    <property type="component" value="Unassembled WGS sequence"/>
</dbReference>
<reference evidence="1 2" key="1">
    <citation type="submission" date="2006-04" db="EMBL/GenBank/DDBJ databases">
        <authorList>
            <person name="Nierman W.C."/>
        </authorList>
    </citation>
    <scope>NUCLEOTIDE SEQUENCE [LARGE SCALE GENOMIC DNA]</scope>
    <source>
        <strain evidence="1 2">DW4/3-1</strain>
    </source>
</reference>
<sequence length="43" mass="4694">MTAFPNVPVVEKITALISLKESFVKIPTSISVPGFFWILATLS</sequence>
<protein>
    <submittedName>
        <fullName evidence="1">Uncharacterized protein</fullName>
    </submittedName>
</protein>
<comment type="caution">
    <text evidence="1">The sequence shown here is derived from an EMBL/GenBank/DDBJ whole genome shotgun (WGS) entry which is preliminary data.</text>
</comment>
<evidence type="ECO:0000313" key="1">
    <source>
        <dbReference type="EMBL" id="EAU67339.1"/>
    </source>
</evidence>
<name>Q095B4_STIAD</name>
<evidence type="ECO:0000313" key="2">
    <source>
        <dbReference type="Proteomes" id="UP000032702"/>
    </source>
</evidence>
<proteinExistence type="predicted"/>
<organism evidence="1 2">
    <name type="scientific">Stigmatella aurantiaca (strain DW4/3-1)</name>
    <dbReference type="NCBI Taxonomy" id="378806"/>
    <lineage>
        <taxon>Bacteria</taxon>
        <taxon>Pseudomonadati</taxon>
        <taxon>Myxococcota</taxon>
        <taxon>Myxococcia</taxon>
        <taxon>Myxococcales</taxon>
        <taxon>Cystobacterineae</taxon>
        <taxon>Archangiaceae</taxon>
        <taxon>Stigmatella</taxon>
    </lineage>
</organism>
<accession>Q095B4</accession>
<gene>
    <name evidence="1" type="ORF">STIAU_7066</name>
</gene>
<dbReference type="EMBL" id="AAMD01000035">
    <property type="protein sequence ID" value="EAU67339.1"/>
    <property type="molecule type" value="Genomic_DNA"/>
</dbReference>